<dbReference type="PANTHER" id="PTHR43102">
    <property type="entry name" value="SLR1143 PROTEIN"/>
    <property type="match status" value="1"/>
</dbReference>
<evidence type="ECO:0000256" key="3">
    <source>
        <dbReference type="SAM" id="MobiDB-lite"/>
    </source>
</evidence>
<dbReference type="Gene3D" id="3.30.450.40">
    <property type="match status" value="1"/>
</dbReference>
<evidence type="ECO:0000313" key="5">
    <source>
        <dbReference type="EMBL" id="MDT0684132.1"/>
    </source>
</evidence>
<gene>
    <name evidence="5" type="ORF">RM543_15710</name>
</gene>
<dbReference type="InterPro" id="IPR029016">
    <property type="entry name" value="GAF-like_dom_sf"/>
</dbReference>
<dbReference type="InterPro" id="IPR004358">
    <property type="entry name" value="Sig_transdc_His_kin-like_C"/>
</dbReference>
<dbReference type="GO" id="GO:0016301">
    <property type="term" value="F:kinase activity"/>
    <property type="evidence" value="ECO:0007669"/>
    <property type="project" value="UniProtKB-KW"/>
</dbReference>
<keyword evidence="5" id="KW-0418">Kinase</keyword>
<feature type="compositionally biased region" description="Basic and acidic residues" evidence="3">
    <location>
        <begin position="9"/>
        <end position="18"/>
    </location>
</feature>
<accession>A0ABU3DLZ6</accession>
<proteinExistence type="predicted"/>
<dbReference type="InterPro" id="IPR036890">
    <property type="entry name" value="HATPase_C_sf"/>
</dbReference>
<dbReference type="RefSeq" id="WP_311693265.1">
    <property type="nucleotide sequence ID" value="NZ_JAVRHL010000003.1"/>
</dbReference>
<organism evidence="5 6">
    <name type="scientific">Tropicimonas omnivorans</name>
    <dbReference type="NCBI Taxonomy" id="3075590"/>
    <lineage>
        <taxon>Bacteria</taxon>
        <taxon>Pseudomonadati</taxon>
        <taxon>Pseudomonadota</taxon>
        <taxon>Alphaproteobacteria</taxon>
        <taxon>Rhodobacterales</taxon>
        <taxon>Roseobacteraceae</taxon>
        <taxon>Tropicimonas</taxon>
    </lineage>
</organism>
<dbReference type="EC" id="2.7.13.3" evidence="2"/>
<feature type="domain" description="Histidine kinase" evidence="4">
    <location>
        <begin position="174"/>
        <end position="363"/>
    </location>
</feature>
<dbReference type="SMART" id="SM00387">
    <property type="entry name" value="HATPase_c"/>
    <property type="match status" value="1"/>
</dbReference>
<dbReference type="InterPro" id="IPR003594">
    <property type="entry name" value="HATPase_dom"/>
</dbReference>
<comment type="catalytic activity">
    <reaction evidence="1">
        <text>ATP + protein L-histidine = ADP + protein N-phospho-L-histidine.</text>
        <dbReference type="EC" id="2.7.13.3"/>
    </reaction>
</comment>
<evidence type="ECO:0000313" key="6">
    <source>
        <dbReference type="Proteomes" id="UP001265259"/>
    </source>
</evidence>
<dbReference type="Gene3D" id="3.30.565.10">
    <property type="entry name" value="Histidine kinase-like ATPase, C-terminal domain"/>
    <property type="match status" value="1"/>
</dbReference>
<dbReference type="PROSITE" id="PS50109">
    <property type="entry name" value="HIS_KIN"/>
    <property type="match status" value="1"/>
</dbReference>
<feature type="region of interest" description="Disordered" evidence="3">
    <location>
        <begin position="1"/>
        <end position="24"/>
    </location>
</feature>
<dbReference type="EMBL" id="JAVRHL010000003">
    <property type="protein sequence ID" value="MDT0684132.1"/>
    <property type="molecule type" value="Genomic_DNA"/>
</dbReference>
<dbReference type="Pfam" id="PF02518">
    <property type="entry name" value="HATPase_c"/>
    <property type="match status" value="1"/>
</dbReference>
<dbReference type="Pfam" id="PF07568">
    <property type="entry name" value="HisKA_2"/>
    <property type="match status" value="1"/>
</dbReference>
<dbReference type="Proteomes" id="UP001265259">
    <property type="component" value="Unassembled WGS sequence"/>
</dbReference>
<reference evidence="5 6" key="1">
    <citation type="submission" date="2023-09" db="EMBL/GenBank/DDBJ databases">
        <authorList>
            <person name="Rey-Velasco X."/>
        </authorList>
    </citation>
    <scope>NUCLEOTIDE SEQUENCE [LARGE SCALE GENOMIC DNA]</scope>
    <source>
        <strain evidence="5 6">F158</strain>
    </source>
</reference>
<sequence length="368" mass="39984">MPLNSKTWTTEHSERQSELRALPMSSSTNEHFERLAWLAARICEVPIGLVTILEANRQDFKASYGTDLDGTPLDQAICVHTIAKGGLLEIHDTLEDDRTKNNGICTGEPFVRFYAGTPIHSPAGVALGSLCVLGHEPHTLTEMQREALVALGREVDAQIQLLSAMDTQRILASEIDHRVKNSLQMVGAFLRMQARRVKGQEAKAALEQAERRVGSISLLHDQLHLSASYNRVDLKAFLHRVARLTEGQLPYRVSLSVELEPFELFAGRASGVAMLVNEFVTNSVKHAFPDGKGGTIRLYGRYEGPDYLLDLGDDGVGIPDGAAKSGGLGLSIMEASAGQAGGVLTRIPSEHGVQFRLTLPAQESGDEA</sequence>
<evidence type="ECO:0000256" key="1">
    <source>
        <dbReference type="ARBA" id="ARBA00000085"/>
    </source>
</evidence>
<dbReference type="InterPro" id="IPR005467">
    <property type="entry name" value="His_kinase_dom"/>
</dbReference>
<evidence type="ECO:0000256" key="2">
    <source>
        <dbReference type="ARBA" id="ARBA00012438"/>
    </source>
</evidence>
<keyword evidence="5" id="KW-0808">Transferase</keyword>
<evidence type="ECO:0000259" key="4">
    <source>
        <dbReference type="PROSITE" id="PS50109"/>
    </source>
</evidence>
<comment type="caution">
    <text evidence="5">The sequence shown here is derived from an EMBL/GenBank/DDBJ whole genome shotgun (WGS) entry which is preliminary data.</text>
</comment>
<dbReference type="SUPFAM" id="SSF55781">
    <property type="entry name" value="GAF domain-like"/>
    <property type="match status" value="1"/>
</dbReference>
<dbReference type="SUPFAM" id="SSF55874">
    <property type="entry name" value="ATPase domain of HSP90 chaperone/DNA topoisomerase II/histidine kinase"/>
    <property type="match status" value="1"/>
</dbReference>
<dbReference type="PANTHER" id="PTHR43102:SF2">
    <property type="entry name" value="GAF DOMAIN-CONTAINING PROTEIN"/>
    <property type="match status" value="1"/>
</dbReference>
<keyword evidence="6" id="KW-1185">Reference proteome</keyword>
<protein>
    <recommendedName>
        <fullName evidence="2">histidine kinase</fullName>
        <ecNumber evidence="2">2.7.13.3</ecNumber>
    </recommendedName>
</protein>
<dbReference type="PRINTS" id="PR00344">
    <property type="entry name" value="BCTRLSENSOR"/>
</dbReference>
<name>A0ABU3DLZ6_9RHOB</name>
<dbReference type="InterPro" id="IPR011495">
    <property type="entry name" value="Sig_transdc_His_kin_sub2_dim/P"/>
</dbReference>